<keyword evidence="3" id="KW-1185">Reference proteome</keyword>
<feature type="region of interest" description="Disordered" evidence="1">
    <location>
        <begin position="50"/>
        <end position="69"/>
    </location>
</feature>
<accession>A0ABR1MJJ1</accession>
<organism evidence="2 3">
    <name type="scientific">Phyllosticta citricarpa</name>
    <dbReference type="NCBI Taxonomy" id="55181"/>
    <lineage>
        <taxon>Eukaryota</taxon>
        <taxon>Fungi</taxon>
        <taxon>Dikarya</taxon>
        <taxon>Ascomycota</taxon>
        <taxon>Pezizomycotina</taxon>
        <taxon>Dothideomycetes</taxon>
        <taxon>Dothideomycetes incertae sedis</taxon>
        <taxon>Botryosphaeriales</taxon>
        <taxon>Phyllostictaceae</taxon>
        <taxon>Phyllosticta</taxon>
    </lineage>
</organism>
<comment type="caution">
    <text evidence="2">The sequence shown here is derived from an EMBL/GenBank/DDBJ whole genome shotgun (WGS) entry which is preliminary data.</text>
</comment>
<name>A0ABR1MJJ1_9PEZI</name>
<evidence type="ECO:0000313" key="2">
    <source>
        <dbReference type="EMBL" id="KAK7550189.1"/>
    </source>
</evidence>
<gene>
    <name evidence="2" type="ORF">IWX46DRAFT_595338</name>
</gene>
<proteinExistence type="predicted"/>
<dbReference type="EMBL" id="JBBPDW010000008">
    <property type="protein sequence ID" value="KAK7550189.1"/>
    <property type="molecule type" value="Genomic_DNA"/>
</dbReference>
<reference evidence="2 3" key="1">
    <citation type="submission" date="2024-04" db="EMBL/GenBank/DDBJ databases">
        <title>Phyllosticta paracitricarpa is synonymous to the EU quarantine fungus P. citricarpa based on phylogenomic analyses.</title>
        <authorList>
            <consortium name="Lawrence Berkeley National Laboratory"/>
            <person name="Van Ingen-Buijs V.A."/>
            <person name="Van Westerhoven A.C."/>
            <person name="Haridas S."/>
            <person name="Skiadas P."/>
            <person name="Martin F."/>
            <person name="Groenewald J.Z."/>
            <person name="Crous P.W."/>
            <person name="Seidl M.F."/>
        </authorList>
    </citation>
    <scope>NUCLEOTIDE SEQUENCE [LARGE SCALE GENOMIC DNA]</scope>
    <source>
        <strain evidence="2 3">CBS 122670</strain>
    </source>
</reference>
<evidence type="ECO:0000313" key="3">
    <source>
        <dbReference type="Proteomes" id="UP001365128"/>
    </source>
</evidence>
<dbReference type="Proteomes" id="UP001365128">
    <property type="component" value="Unassembled WGS sequence"/>
</dbReference>
<evidence type="ECO:0008006" key="4">
    <source>
        <dbReference type="Google" id="ProtNLM"/>
    </source>
</evidence>
<protein>
    <recommendedName>
        <fullName evidence="4">Secreted protein</fullName>
    </recommendedName>
</protein>
<evidence type="ECO:0000256" key="1">
    <source>
        <dbReference type="SAM" id="MobiDB-lite"/>
    </source>
</evidence>
<sequence>MRWKRTGEPGFICLAHHPLPCGRTSFFLLLLIAFSSFSFSKVTEKRVGKRLTPRKGGEEGQKERRKKKRVRGGLVCYGNGAFVCF</sequence>